<dbReference type="RefSeq" id="WP_245805434.1">
    <property type="nucleotide sequence ID" value="NZ_FWZU01000001.1"/>
</dbReference>
<evidence type="ECO:0000259" key="1">
    <source>
        <dbReference type="Pfam" id="PF01243"/>
    </source>
</evidence>
<dbReference type="SUPFAM" id="SSF50475">
    <property type="entry name" value="FMN-binding split barrel"/>
    <property type="match status" value="1"/>
</dbReference>
<accession>A0A1X7C5G9</accession>
<feature type="domain" description="Pyridoxamine 5'-phosphate oxidase N-terminal" evidence="1">
    <location>
        <begin position="8"/>
        <end position="150"/>
    </location>
</feature>
<proteinExistence type="predicted"/>
<dbReference type="EMBL" id="FWZU01000001">
    <property type="protein sequence ID" value="SME90332.1"/>
    <property type="molecule type" value="Genomic_DNA"/>
</dbReference>
<keyword evidence="3" id="KW-1185">Reference proteome</keyword>
<dbReference type="AlphaFoldDB" id="A0A1X7C5G9"/>
<gene>
    <name evidence="2" type="ORF">SAMN06295933_0375</name>
</gene>
<dbReference type="STRING" id="1519643.SAMN06295933_0375"/>
<dbReference type="Gene3D" id="2.30.110.10">
    <property type="entry name" value="Electron Transport, Fmn-binding Protein, Chain A"/>
    <property type="match status" value="1"/>
</dbReference>
<protein>
    <submittedName>
        <fullName evidence="2">Pyridoxamine 5'-phosphate oxidase</fullName>
    </submittedName>
</protein>
<sequence length="323" mass="37020">MKSEISWPEVIALFNKVQYASVATVDADGYPRITPIGSILFSGEGRGYYFEKFPKSMRSNLDRDPRMTIMAVAPRFGFWFGALWHGKFQSQPAIRLVCEAGGRRKATFEEVEAWLSKVSMFRHLKGHSLLWKDMSMVREFKVIRVEPVELGKMNANRSPMDNLYAVAVLHELINGADYVDSKSFVSKCTMNEFLVRMLTYQPAWLGVLYKVRGVFAKIMGLQHDVTSNKNVKIENFDFEAGGKVDFFTSVDYKSEQYWIGTASDKHLSGYIGVVSEPLESGETRYHMFTIVNFCNWMGPLYFNLIRPFHHLIMHCMGKYAAKT</sequence>
<evidence type="ECO:0000313" key="3">
    <source>
        <dbReference type="Proteomes" id="UP000192906"/>
    </source>
</evidence>
<dbReference type="Pfam" id="PF01243">
    <property type="entry name" value="PNPOx_N"/>
    <property type="match status" value="1"/>
</dbReference>
<dbReference type="InterPro" id="IPR012349">
    <property type="entry name" value="Split_barrel_FMN-bd"/>
</dbReference>
<evidence type="ECO:0000313" key="2">
    <source>
        <dbReference type="EMBL" id="SME90332.1"/>
    </source>
</evidence>
<dbReference type="InterPro" id="IPR021295">
    <property type="entry name" value="DUF2867"/>
</dbReference>
<reference evidence="3" key="1">
    <citation type="submission" date="2017-04" db="EMBL/GenBank/DDBJ databases">
        <authorList>
            <person name="Varghese N."/>
            <person name="Submissions S."/>
        </authorList>
    </citation>
    <scope>NUCLEOTIDE SEQUENCE [LARGE SCALE GENOMIC DNA]</scope>
    <source>
        <strain evidence="3">K3S</strain>
    </source>
</reference>
<name>A0A1X7C5G9_9BACT</name>
<organism evidence="2 3">
    <name type="scientific">Desulfovibrio gilichinskyi</name>
    <dbReference type="NCBI Taxonomy" id="1519643"/>
    <lineage>
        <taxon>Bacteria</taxon>
        <taxon>Pseudomonadati</taxon>
        <taxon>Thermodesulfobacteriota</taxon>
        <taxon>Desulfovibrionia</taxon>
        <taxon>Desulfovibrionales</taxon>
        <taxon>Desulfovibrionaceae</taxon>
        <taxon>Desulfovibrio</taxon>
    </lineage>
</organism>
<dbReference type="Pfam" id="PF11066">
    <property type="entry name" value="DUF2867"/>
    <property type="match status" value="1"/>
</dbReference>
<dbReference type="Proteomes" id="UP000192906">
    <property type="component" value="Unassembled WGS sequence"/>
</dbReference>
<dbReference type="InterPro" id="IPR011576">
    <property type="entry name" value="Pyridox_Oxase_N"/>
</dbReference>